<keyword evidence="3" id="KW-1185">Reference proteome</keyword>
<evidence type="ECO:0000313" key="2">
    <source>
        <dbReference type="EMBL" id="OSC40457.1"/>
    </source>
</evidence>
<dbReference type="PANTHER" id="PTHR43433:SF5">
    <property type="entry name" value="AB HYDROLASE-1 DOMAIN-CONTAINING PROTEIN"/>
    <property type="match status" value="1"/>
</dbReference>
<dbReference type="STRING" id="1430326.B8W66_13120"/>
<keyword evidence="2" id="KW-0378">Hydrolase</keyword>
<dbReference type="Gene3D" id="3.40.50.1820">
    <property type="entry name" value="alpha/beta hydrolase"/>
    <property type="match status" value="1"/>
</dbReference>
<dbReference type="Pfam" id="PF00561">
    <property type="entry name" value="Abhydrolase_1"/>
    <property type="match status" value="1"/>
</dbReference>
<dbReference type="InterPro" id="IPR029058">
    <property type="entry name" value="AB_hydrolase_fold"/>
</dbReference>
<dbReference type="AlphaFoldDB" id="A0A1X2LVI8"/>
<dbReference type="InterPro" id="IPR000073">
    <property type="entry name" value="AB_hydrolase_1"/>
</dbReference>
<dbReference type="Proteomes" id="UP000193247">
    <property type="component" value="Unassembled WGS sequence"/>
</dbReference>
<gene>
    <name evidence="2" type="ORF">B8W66_13120</name>
</gene>
<dbReference type="SUPFAM" id="SSF53474">
    <property type="entry name" value="alpha/beta-Hydrolases"/>
    <property type="match status" value="1"/>
</dbReference>
<sequence>MPALPTTSSRASADYRPAFVPVTGAGGLPSSPACRQGLDTMRDGYVERTVTTSDGVRLGVRDYGGAGAGIHTLVLLHGLCLTQESWELPIRQLVRRWDNTVRIITYDHRGHGRSSSAPMHSYRIDRLAADLAEVLAALRITGPLTLAGHSMGGMTALAYLGRPAVHRPVEPHGLVLIATAAGRLAERGLGRLLATPATKILFEVVQRMPQGSTDRAIRALVRPVGDAVIRYRGQRSCHRSALAAVAASAIRTTSLRTAAGFLPSLRRYDQNHALASIAANTIVVSGGADVLTPASHARDLHAAIPGAAHLHRPNAGHMLLQDEPHCISEAINCAMMGMQHRPGRAANVWASRDSSAAPQLDAAAS</sequence>
<proteinExistence type="predicted"/>
<dbReference type="EMBL" id="NCXP01000014">
    <property type="protein sequence ID" value="OSC40457.1"/>
    <property type="molecule type" value="Genomic_DNA"/>
</dbReference>
<dbReference type="PANTHER" id="PTHR43433">
    <property type="entry name" value="HYDROLASE, ALPHA/BETA FOLD FAMILY PROTEIN"/>
    <property type="match status" value="1"/>
</dbReference>
<reference evidence="2 3" key="1">
    <citation type="submission" date="2017-04" db="EMBL/GenBank/DDBJ databases">
        <title>The new phylogeny of genus Mycobacterium.</title>
        <authorList>
            <person name="Tortoli E."/>
            <person name="Trovato A."/>
            <person name="Cirillo D.M."/>
        </authorList>
    </citation>
    <scope>NUCLEOTIDE SEQUENCE [LARGE SCALE GENOMIC DNA]</scope>
    <source>
        <strain evidence="2 3">TBL 1200985</strain>
    </source>
</reference>
<name>A0A1X2LVI8_9MYCO</name>
<protein>
    <submittedName>
        <fullName evidence="2">Alpha/beta hydrolase</fullName>
    </submittedName>
</protein>
<organism evidence="2 3">
    <name type="scientific">Mycobacterium decipiens</name>
    <dbReference type="NCBI Taxonomy" id="1430326"/>
    <lineage>
        <taxon>Bacteria</taxon>
        <taxon>Bacillati</taxon>
        <taxon>Actinomycetota</taxon>
        <taxon>Actinomycetes</taxon>
        <taxon>Mycobacteriales</taxon>
        <taxon>Mycobacteriaceae</taxon>
        <taxon>Mycobacterium</taxon>
    </lineage>
</organism>
<feature type="domain" description="AB hydrolase-1" evidence="1">
    <location>
        <begin position="72"/>
        <end position="323"/>
    </location>
</feature>
<dbReference type="GO" id="GO:0016787">
    <property type="term" value="F:hydrolase activity"/>
    <property type="evidence" value="ECO:0007669"/>
    <property type="project" value="UniProtKB-KW"/>
</dbReference>
<evidence type="ECO:0000259" key="1">
    <source>
        <dbReference type="Pfam" id="PF00561"/>
    </source>
</evidence>
<accession>A0A1X2LVI8</accession>
<comment type="caution">
    <text evidence="2">The sequence shown here is derived from an EMBL/GenBank/DDBJ whole genome shotgun (WGS) entry which is preliminary data.</text>
</comment>
<dbReference type="InterPro" id="IPR050471">
    <property type="entry name" value="AB_hydrolase"/>
</dbReference>
<evidence type="ECO:0000313" key="3">
    <source>
        <dbReference type="Proteomes" id="UP000193247"/>
    </source>
</evidence>